<comment type="caution">
    <text evidence="7">The sequence shown here is derived from an EMBL/GenBank/DDBJ whole genome shotgun (WGS) entry which is preliminary data.</text>
</comment>
<feature type="transmembrane region" description="Helical" evidence="6">
    <location>
        <begin position="249"/>
        <end position="271"/>
    </location>
</feature>
<reference evidence="7" key="1">
    <citation type="submission" date="2020-08" db="EMBL/GenBank/DDBJ databases">
        <title>Genome public.</title>
        <authorList>
            <person name="Liu C."/>
            <person name="Sun Q."/>
        </authorList>
    </citation>
    <scope>NUCLEOTIDE SEQUENCE</scope>
    <source>
        <strain evidence="7">BX7</strain>
    </source>
</reference>
<evidence type="ECO:0000256" key="5">
    <source>
        <dbReference type="ARBA" id="ARBA00023136"/>
    </source>
</evidence>
<dbReference type="PANTHER" id="PTHR21716">
    <property type="entry name" value="TRANSMEMBRANE PROTEIN"/>
    <property type="match status" value="1"/>
</dbReference>
<proteinExistence type="inferred from homology"/>
<evidence type="ECO:0000313" key="7">
    <source>
        <dbReference type="EMBL" id="MBC8536997.1"/>
    </source>
</evidence>
<dbReference type="EMBL" id="JACRSP010000004">
    <property type="protein sequence ID" value="MBC8536997.1"/>
    <property type="molecule type" value="Genomic_DNA"/>
</dbReference>
<comment type="subcellular location">
    <subcellularLocation>
        <location evidence="1">Membrane</location>
        <topology evidence="1">Multi-pass membrane protein</topology>
    </subcellularLocation>
</comment>
<feature type="transmembrane region" description="Helical" evidence="6">
    <location>
        <begin position="154"/>
        <end position="184"/>
    </location>
</feature>
<evidence type="ECO:0000256" key="3">
    <source>
        <dbReference type="ARBA" id="ARBA00022692"/>
    </source>
</evidence>
<comment type="similarity">
    <text evidence="2">Belongs to the autoinducer-2 exporter (AI-2E) (TC 2.A.86) family.</text>
</comment>
<feature type="transmembrane region" description="Helical" evidence="6">
    <location>
        <begin position="38"/>
        <end position="55"/>
    </location>
</feature>
<dbReference type="GO" id="GO:0055085">
    <property type="term" value="P:transmembrane transport"/>
    <property type="evidence" value="ECO:0007669"/>
    <property type="project" value="TreeGrafter"/>
</dbReference>
<name>A0A926DFP4_9FIRM</name>
<keyword evidence="4 6" id="KW-1133">Transmembrane helix</keyword>
<feature type="transmembrane region" description="Helical" evidence="6">
    <location>
        <begin position="12"/>
        <end position="32"/>
    </location>
</feature>
<dbReference type="AlphaFoldDB" id="A0A926DFP4"/>
<feature type="transmembrane region" description="Helical" evidence="6">
    <location>
        <begin position="323"/>
        <end position="345"/>
    </location>
</feature>
<evidence type="ECO:0000256" key="4">
    <source>
        <dbReference type="ARBA" id="ARBA00022989"/>
    </source>
</evidence>
<sequence>MIESDRGKLHFIINIVFFAVVAALCYLALRLFALCVPFLIAFLIASLIEPVVGFLCRRLRLRRRSVVSFLCVFALLGLIGWGLWALVSRLLYELNSLAAVLPEFVASFTERCTGYWESLKRSFGALPDGMSGLVSSAVSSLVERLPGLAVDLSVWALGFATAFASGLPGALIVSVVTVVAAIFISGDLHRIKAFVYLQIPDRLRTVLFETREFLFSTVFRMLRAYALIITLTFVELSVGFAIIGVRYPIVFGLVVALIDILPVLGVGTVLIPWAVGALFAGEYALAMSLALLYLVITGVRQMVEPNIVGRQIGLDPLVSLICFYVGWKTLGFAGIFLFPVAFLLLKHLRELGYVRLWNSPHKKVRR</sequence>
<evidence type="ECO:0000256" key="6">
    <source>
        <dbReference type="SAM" id="Phobius"/>
    </source>
</evidence>
<gene>
    <name evidence="7" type="primary">ytvI</name>
    <name evidence="7" type="ORF">H8695_09890</name>
</gene>
<dbReference type="RefSeq" id="WP_249301132.1">
    <property type="nucleotide sequence ID" value="NZ_JACRSP010000004.1"/>
</dbReference>
<dbReference type="InterPro" id="IPR002549">
    <property type="entry name" value="AI-2E-like"/>
</dbReference>
<evidence type="ECO:0000256" key="1">
    <source>
        <dbReference type="ARBA" id="ARBA00004141"/>
    </source>
</evidence>
<organism evidence="7 8">
    <name type="scientific">Feifania hominis</name>
    <dbReference type="NCBI Taxonomy" id="2763660"/>
    <lineage>
        <taxon>Bacteria</taxon>
        <taxon>Bacillati</taxon>
        <taxon>Bacillota</taxon>
        <taxon>Clostridia</taxon>
        <taxon>Eubacteriales</taxon>
        <taxon>Feifaniaceae</taxon>
        <taxon>Feifania</taxon>
    </lineage>
</organism>
<keyword evidence="5 6" id="KW-0472">Membrane</keyword>
<dbReference type="Proteomes" id="UP000620366">
    <property type="component" value="Unassembled WGS sequence"/>
</dbReference>
<keyword evidence="3 6" id="KW-0812">Transmembrane</keyword>
<feature type="transmembrane region" description="Helical" evidence="6">
    <location>
        <begin position="224"/>
        <end position="243"/>
    </location>
</feature>
<feature type="transmembrane region" description="Helical" evidence="6">
    <location>
        <begin position="67"/>
        <end position="87"/>
    </location>
</feature>
<dbReference type="InterPro" id="IPR014227">
    <property type="entry name" value="YtvI-like"/>
</dbReference>
<dbReference type="NCBIfam" id="TIGR02872">
    <property type="entry name" value="spore_ytvI"/>
    <property type="match status" value="1"/>
</dbReference>
<feature type="transmembrane region" description="Helical" evidence="6">
    <location>
        <begin position="283"/>
        <end position="303"/>
    </location>
</feature>
<dbReference type="Pfam" id="PF01594">
    <property type="entry name" value="AI-2E_transport"/>
    <property type="match status" value="1"/>
</dbReference>
<dbReference type="PANTHER" id="PTHR21716:SF68">
    <property type="entry name" value="TRANSPORT PROTEIN YTVI-RELATED"/>
    <property type="match status" value="1"/>
</dbReference>
<protein>
    <submittedName>
        <fullName evidence="7">Sporulation integral membrane protein YtvI</fullName>
    </submittedName>
</protein>
<accession>A0A926DFP4</accession>
<dbReference type="GO" id="GO:0016020">
    <property type="term" value="C:membrane"/>
    <property type="evidence" value="ECO:0007669"/>
    <property type="project" value="UniProtKB-SubCell"/>
</dbReference>
<keyword evidence="8" id="KW-1185">Reference proteome</keyword>
<evidence type="ECO:0000256" key="2">
    <source>
        <dbReference type="ARBA" id="ARBA00009773"/>
    </source>
</evidence>
<evidence type="ECO:0000313" key="8">
    <source>
        <dbReference type="Proteomes" id="UP000620366"/>
    </source>
</evidence>